<comment type="caution">
    <text evidence="1">The sequence shown here is derived from an EMBL/GenBank/DDBJ whole genome shotgun (WGS) entry which is preliminary data.</text>
</comment>
<accession>A0ABS8V7V7</accession>
<organism evidence="1 2">
    <name type="scientific">Datura stramonium</name>
    <name type="common">Jimsonweed</name>
    <name type="synonym">Common thornapple</name>
    <dbReference type="NCBI Taxonomy" id="4076"/>
    <lineage>
        <taxon>Eukaryota</taxon>
        <taxon>Viridiplantae</taxon>
        <taxon>Streptophyta</taxon>
        <taxon>Embryophyta</taxon>
        <taxon>Tracheophyta</taxon>
        <taxon>Spermatophyta</taxon>
        <taxon>Magnoliopsida</taxon>
        <taxon>eudicotyledons</taxon>
        <taxon>Gunneridae</taxon>
        <taxon>Pentapetalae</taxon>
        <taxon>asterids</taxon>
        <taxon>lamiids</taxon>
        <taxon>Solanales</taxon>
        <taxon>Solanaceae</taxon>
        <taxon>Solanoideae</taxon>
        <taxon>Datureae</taxon>
        <taxon>Datura</taxon>
    </lineage>
</organism>
<feature type="non-terminal residue" evidence="1">
    <location>
        <position position="1"/>
    </location>
</feature>
<gene>
    <name evidence="1" type="ORF">HAX54_028982</name>
</gene>
<protein>
    <submittedName>
        <fullName evidence="1">Uncharacterized protein</fullName>
    </submittedName>
</protein>
<evidence type="ECO:0000313" key="1">
    <source>
        <dbReference type="EMBL" id="MCD9642280.1"/>
    </source>
</evidence>
<dbReference type="EMBL" id="JACEIK010003574">
    <property type="protein sequence ID" value="MCD9642280.1"/>
    <property type="molecule type" value="Genomic_DNA"/>
</dbReference>
<evidence type="ECO:0000313" key="2">
    <source>
        <dbReference type="Proteomes" id="UP000823775"/>
    </source>
</evidence>
<proteinExistence type="predicted"/>
<dbReference type="Proteomes" id="UP000823775">
    <property type="component" value="Unassembled WGS sequence"/>
</dbReference>
<reference evidence="1 2" key="1">
    <citation type="journal article" date="2021" name="BMC Genomics">
        <title>Datura genome reveals duplications of psychoactive alkaloid biosynthetic genes and high mutation rate following tissue culture.</title>
        <authorList>
            <person name="Rajewski A."/>
            <person name="Carter-House D."/>
            <person name="Stajich J."/>
            <person name="Litt A."/>
        </authorList>
    </citation>
    <scope>NUCLEOTIDE SEQUENCE [LARGE SCALE GENOMIC DNA]</scope>
    <source>
        <strain evidence="1">AR-01</strain>
    </source>
</reference>
<name>A0ABS8V7V7_DATST</name>
<keyword evidence="2" id="KW-1185">Reference proteome</keyword>
<sequence>TFIITGTMWRLKNSSTNRTLEHKWLWTWGSCLECSLPAEACNDGESYAACSNTPGSGRHMTTNAMLNVQPRLHYVGTCVGEALVGPRNGGSGTRS</sequence>